<accession>A0A367ISY7</accession>
<dbReference type="GO" id="GO:0000993">
    <property type="term" value="F:RNA polymerase II complex binding"/>
    <property type="evidence" value="ECO:0007669"/>
    <property type="project" value="TreeGrafter"/>
</dbReference>
<dbReference type="Proteomes" id="UP000253551">
    <property type="component" value="Unassembled WGS sequence"/>
</dbReference>
<feature type="non-terminal residue" evidence="1">
    <location>
        <position position="157"/>
    </location>
</feature>
<dbReference type="OrthoDB" id="5594015at2759"/>
<comment type="caution">
    <text evidence="1">The sequence shown here is derived from an EMBL/GenBank/DDBJ whole genome shotgun (WGS) entry which is preliminary data.</text>
</comment>
<protein>
    <submittedName>
        <fullName evidence="1">Uncharacterized protein</fullName>
    </submittedName>
</protein>
<dbReference type="PANTHER" id="PTHR28670:SF1">
    <property type="entry name" value="UV-STIMULATED SCAFFOLD PROTEIN A"/>
    <property type="match status" value="1"/>
</dbReference>
<organism evidence="1 2">
    <name type="scientific">Rhizopus stolonifer</name>
    <name type="common">Rhizopus nigricans</name>
    <dbReference type="NCBI Taxonomy" id="4846"/>
    <lineage>
        <taxon>Eukaryota</taxon>
        <taxon>Fungi</taxon>
        <taxon>Fungi incertae sedis</taxon>
        <taxon>Mucoromycota</taxon>
        <taxon>Mucoromycotina</taxon>
        <taxon>Mucoromycetes</taxon>
        <taxon>Mucorales</taxon>
        <taxon>Mucorineae</taxon>
        <taxon>Rhizopodaceae</taxon>
        <taxon>Rhizopus</taxon>
    </lineage>
</organism>
<dbReference type="InterPro" id="IPR049408">
    <property type="entry name" value="UVSSA_N_a-solenoid_rpt"/>
</dbReference>
<reference evidence="1 2" key="1">
    <citation type="journal article" date="2018" name="G3 (Bethesda)">
        <title>Phylogenetic and Phylogenomic Definition of Rhizopus Species.</title>
        <authorList>
            <person name="Gryganskyi A.P."/>
            <person name="Golan J."/>
            <person name="Dolatabadi S."/>
            <person name="Mondo S."/>
            <person name="Robb S."/>
            <person name="Idnurm A."/>
            <person name="Muszewska A."/>
            <person name="Steczkiewicz K."/>
            <person name="Masonjones S."/>
            <person name="Liao H.L."/>
            <person name="Gajdeczka M.T."/>
            <person name="Anike F."/>
            <person name="Vuek A."/>
            <person name="Anishchenko I.M."/>
            <person name="Voigt K."/>
            <person name="de Hoog G.S."/>
            <person name="Smith M.E."/>
            <person name="Heitman J."/>
            <person name="Vilgalys R."/>
            <person name="Stajich J.E."/>
        </authorList>
    </citation>
    <scope>NUCLEOTIDE SEQUENCE [LARGE SCALE GENOMIC DNA]</scope>
    <source>
        <strain evidence="1 2">LSU 92-RS-03</strain>
    </source>
</reference>
<keyword evidence="2" id="KW-1185">Reference proteome</keyword>
<dbReference type="GO" id="GO:0006283">
    <property type="term" value="P:transcription-coupled nucleotide-excision repair"/>
    <property type="evidence" value="ECO:0007669"/>
    <property type="project" value="TreeGrafter"/>
</dbReference>
<evidence type="ECO:0000313" key="2">
    <source>
        <dbReference type="Proteomes" id="UP000253551"/>
    </source>
</evidence>
<dbReference type="Pfam" id="PF20867">
    <property type="entry name" value="UVSSA_N"/>
    <property type="match status" value="1"/>
</dbReference>
<dbReference type="STRING" id="4846.A0A367ISY7"/>
<dbReference type="AlphaFoldDB" id="A0A367ISY7"/>
<gene>
    <name evidence="1" type="ORF">CU098_004103</name>
</gene>
<sequence length="157" mass="18134">MNIEVADKLGQLIKQITETGEWTLNPEKLKTIKSFCKRSDVNVQIAFDWIRYSALQLIEQLFDRSKYFRDALTEDFPVFTQLVIGIQGRKLPPPAQVATKLKDYGIALIKSWYIRYGEKHRQLSIAYDFLLDNGFLDREGGSLSSIHANDYNKSNIE</sequence>
<evidence type="ECO:0000313" key="1">
    <source>
        <dbReference type="EMBL" id="RCH80746.1"/>
    </source>
</evidence>
<dbReference type="EMBL" id="PJQM01005843">
    <property type="protein sequence ID" value="RCH80746.1"/>
    <property type="molecule type" value="Genomic_DNA"/>
</dbReference>
<proteinExistence type="predicted"/>
<dbReference type="InterPro" id="IPR018610">
    <property type="entry name" value="UVSSA"/>
</dbReference>
<dbReference type="PANTHER" id="PTHR28670">
    <property type="entry name" value="UV-STIMULATED SCAFFOLD PROTEIN A"/>
    <property type="match status" value="1"/>
</dbReference>
<dbReference type="GO" id="GO:0009411">
    <property type="term" value="P:response to UV"/>
    <property type="evidence" value="ECO:0007669"/>
    <property type="project" value="InterPro"/>
</dbReference>
<name>A0A367ISY7_RHIST</name>
<dbReference type="GO" id="GO:0005694">
    <property type="term" value="C:chromosome"/>
    <property type="evidence" value="ECO:0007669"/>
    <property type="project" value="TreeGrafter"/>
</dbReference>